<dbReference type="EMBL" id="BDDD01001477">
    <property type="protein sequence ID" value="GAV76296.1"/>
    <property type="molecule type" value="Genomic_DNA"/>
</dbReference>
<comment type="caution">
    <text evidence="2">The sequence shown here is derived from an EMBL/GenBank/DDBJ whole genome shotgun (WGS) entry which is preliminary data.</text>
</comment>
<name>A0A1Q3C7M2_CEPFO</name>
<dbReference type="AlphaFoldDB" id="A0A1Q3C7M2"/>
<feature type="compositionally biased region" description="Basic and acidic residues" evidence="1">
    <location>
        <begin position="478"/>
        <end position="494"/>
    </location>
</feature>
<reference evidence="3" key="1">
    <citation type="submission" date="2016-04" db="EMBL/GenBank/DDBJ databases">
        <title>Cephalotus genome sequencing.</title>
        <authorList>
            <person name="Fukushima K."/>
            <person name="Hasebe M."/>
            <person name="Fang X."/>
        </authorList>
    </citation>
    <scope>NUCLEOTIDE SEQUENCE [LARGE SCALE GENOMIC DNA]</scope>
    <source>
        <strain evidence="3">cv. St1</strain>
    </source>
</reference>
<proteinExistence type="predicted"/>
<feature type="region of interest" description="Disordered" evidence="1">
    <location>
        <begin position="829"/>
        <end position="949"/>
    </location>
</feature>
<dbReference type="STRING" id="3775.A0A1Q3C7M2"/>
<dbReference type="InParanoid" id="A0A1Q3C7M2"/>
<accession>A0A1Q3C7M2</accession>
<keyword evidence="3" id="KW-1185">Reference proteome</keyword>
<dbReference type="PANTHER" id="PTHR34536:SF6">
    <property type="entry name" value="DENTIN SIALOPHOSPHOPROTEIN-LIKE PROTEIN"/>
    <property type="match status" value="1"/>
</dbReference>
<sequence length="1096" mass="122095">MLCQTSSKIGGTELTTCTCTGTRDRPSTLVSSRKKGTAASCKTCHGMPLVNGIGSISTSMMSAVGLELTNFINPDLTWKTVSKGSRSTMRRPRKPVSRNLCVGVELADKNGERVENYVSESEKQLGVDVLGRRFSDRIEHVPLKKRRTMFRSSSPPPPPPQTPSPHLEISEQQGRCQNSNDEQHHLVNNVGRKNSDVKNKKFGYFEDFSGIEILAAAACDDSIGDNMVPEELVQGVDSRVSVMPLEKAISFQDNSLAISDKSPCDKKDSSVDRSAVPLRDDRLHWDLNVAMDAWGRPCDSGTIDPERNVVEDTSLDRSEKVKILQDCGIHEGFEDIKHDMVIGPALSDIRGDICLLPELGALPLGTCGLDTDENKLEACSGADRNHNVSIPVVIDNAQGPSTCSGLYNNFTITRVPHEGRRTSPSVKEKTEDSVSGGQLGKMLCVESVQAGESDVASLSVLVPERVCREYESGVLNKDGEKSGREFGLQDDRSSGQDMMSVDSCQPPAPVSLEVEPVGKFKVGFITSSSKFEDMGATAVEDRPSVLVDGKGCTDKSPIALISEIDSPSHVGNCPTSISSKVSKDPFESDVSQDKKFHVGMENSVELQDGYDSQFEDGELREPYVHCLEENEGDGGDIEYVDYESEREEERLSGLETENNEKKMKTDKGLSAVFGNVMEKVERCGTGNVFGDASVNSNTRVSEVADGGKVNEHIVNCMDGPETKDFSSKVVGLRAPTQRNRYDFIDGLYTRTEKETRDGSELYVRGRSEFNSYRGPYGSGRFTPKSVTGSSRYIMDSDHTVSEAAGVAAFDSRVSRRYLGSSSSVYQPFMRKRSPANRGDLFGMQPPRDISPDRRRFRRYPQSVSRGSREEYPRSLPGDSTAFSNRMTHHLARRERSVSPFSGGRGSRHYQNHHYKKSQSRSRSRSPGSWLMPRDRNEGSRRRSRSPNFRSEVRMDRVRLPFQKRFVADYEDFMSAPRSRISPQHNSRWFDDRCSALDNFRGRKSPGGMLRQSQRFDAVRSIRRLNSDNYVRPMIHHRRFPDASGAGRGCKYEGSDDDRRRTGNRYEMINRVRRYDPDSAVRRCQYNAEDSFVANDS</sequence>
<evidence type="ECO:0000313" key="3">
    <source>
        <dbReference type="Proteomes" id="UP000187406"/>
    </source>
</evidence>
<protein>
    <submittedName>
        <fullName evidence="2">Uncharacterized protein</fullName>
    </submittedName>
</protein>
<evidence type="ECO:0000256" key="1">
    <source>
        <dbReference type="SAM" id="MobiDB-lite"/>
    </source>
</evidence>
<dbReference type="OrthoDB" id="1350766at2759"/>
<evidence type="ECO:0000313" key="2">
    <source>
        <dbReference type="EMBL" id="GAV76296.1"/>
    </source>
</evidence>
<feature type="region of interest" description="Disordered" evidence="1">
    <location>
        <begin position="144"/>
        <end position="178"/>
    </location>
</feature>
<gene>
    <name evidence="2" type="ORF">CFOL_v3_19771</name>
</gene>
<feature type="compositionally biased region" description="Basic and acidic residues" evidence="1">
    <location>
        <begin position="1049"/>
        <end position="1060"/>
    </location>
</feature>
<organism evidence="2 3">
    <name type="scientific">Cephalotus follicularis</name>
    <name type="common">Albany pitcher plant</name>
    <dbReference type="NCBI Taxonomy" id="3775"/>
    <lineage>
        <taxon>Eukaryota</taxon>
        <taxon>Viridiplantae</taxon>
        <taxon>Streptophyta</taxon>
        <taxon>Embryophyta</taxon>
        <taxon>Tracheophyta</taxon>
        <taxon>Spermatophyta</taxon>
        <taxon>Magnoliopsida</taxon>
        <taxon>eudicotyledons</taxon>
        <taxon>Gunneridae</taxon>
        <taxon>Pentapetalae</taxon>
        <taxon>rosids</taxon>
        <taxon>fabids</taxon>
        <taxon>Oxalidales</taxon>
        <taxon>Cephalotaceae</taxon>
        <taxon>Cephalotus</taxon>
    </lineage>
</organism>
<dbReference type="Proteomes" id="UP000187406">
    <property type="component" value="Unassembled WGS sequence"/>
</dbReference>
<feature type="compositionally biased region" description="Basic residues" evidence="1">
    <location>
        <begin position="905"/>
        <end position="923"/>
    </location>
</feature>
<feature type="region of interest" description="Disordered" evidence="1">
    <location>
        <begin position="478"/>
        <end position="505"/>
    </location>
</feature>
<dbReference type="PANTHER" id="PTHR34536">
    <property type="entry name" value="DENTIN SIALOPHOSPHOPROTEIN-LIKE PROTEIN"/>
    <property type="match status" value="1"/>
</dbReference>
<feature type="region of interest" description="Disordered" evidence="1">
    <location>
        <begin position="1041"/>
        <end position="1060"/>
    </location>
</feature>
<dbReference type="FunCoup" id="A0A1Q3C7M2">
    <property type="interactions" value="630"/>
</dbReference>
<feature type="compositionally biased region" description="Pro residues" evidence="1">
    <location>
        <begin position="154"/>
        <end position="163"/>
    </location>
</feature>